<dbReference type="AlphaFoldDB" id="A0AAV9PDS3"/>
<feature type="region of interest" description="Disordered" evidence="1">
    <location>
        <begin position="1"/>
        <end position="108"/>
    </location>
</feature>
<feature type="compositionally biased region" description="Polar residues" evidence="1">
    <location>
        <begin position="12"/>
        <end position="27"/>
    </location>
</feature>
<gene>
    <name evidence="2" type="ORF">LTR77_005858</name>
</gene>
<organism evidence="2 3">
    <name type="scientific">Saxophila tyrrhenica</name>
    <dbReference type="NCBI Taxonomy" id="1690608"/>
    <lineage>
        <taxon>Eukaryota</taxon>
        <taxon>Fungi</taxon>
        <taxon>Dikarya</taxon>
        <taxon>Ascomycota</taxon>
        <taxon>Pezizomycotina</taxon>
        <taxon>Dothideomycetes</taxon>
        <taxon>Dothideomycetidae</taxon>
        <taxon>Mycosphaerellales</taxon>
        <taxon>Extremaceae</taxon>
        <taxon>Saxophila</taxon>
    </lineage>
</organism>
<evidence type="ECO:0000313" key="3">
    <source>
        <dbReference type="Proteomes" id="UP001337655"/>
    </source>
</evidence>
<feature type="compositionally biased region" description="Low complexity" evidence="1">
    <location>
        <begin position="83"/>
        <end position="97"/>
    </location>
</feature>
<evidence type="ECO:0000313" key="2">
    <source>
        <dbReference type="EMBL" id="KAK5169880.1"/>
    </source>
</evidence>
<dbReference type="GeneID" id="89927199"/>
<keyword evidence="3" id="KW-1185">Reference proteome</keyword>
<reference evidence="2 3" key="1">
    <citation type="submission" date="2023-08" db="EMBL/GenBank/DDBJ databases">
        <title>Black Yeasts Isolated from many extreme environments.</title>
        <authorList>
            <person name="Coleine C."/>
            <person name="Stajich J.E."/>
            <person name="Selbmann L."/>
        </authorList>
    </citation>
    <scope>NUCLEOTIDE SEQUENCE [LARGE SCALE GENOMIC DNA]</scope>
    <source>
        <strain evidence="2 3">CCFEE 5935</strain>
    </source>
</reference>
<feature type="compositionally biased region" description="Polar residues" evidence="1">
    <location>
        <begin position="244"/>
        <end position="258"/>
    </location>
</feature>
<evidence type="ECO:0000256" key="1">
    <source>
        <dbReference type="SAM" id="MobiDB-lite"/>
    </source>
</evidence>
<protein>
    <submittedName>
        <fullName evidence="2">Uncharacterized protein</fullName>
    </submittedName>
</protein>
<comment type="caution">
    <text evidence="2">The sequence shown here is derived from an EMBL/GenBank/DDBJ whole genome shotgun (WGS) entry which is preliminary data.</text>
</comment>
<dbReference type="RefSeq" id="XP_064659226.1">
    <property type="nucleotide sequence ID" value="XM_064803101.1"/>
</dbReference>
<dbReference type="Proteomes" id="UP001337655">
    <property type="component" value="Unassembled WGS sequence"/>
</dbReference>
<feature type="compositionally biased region" description="Polar residues" evidence="1">
    <location>
        <begin position="190"/>
        <end position="204"/>
    </location>
</feature>
<dbReference type="EMBL" id="JAVRRT010000008">
    <property type="protein sequence ID" value="KAK5169880.1"/>
    <property type="molecule type" value="Genomic_DNA"/>
</dbReference>
<sequence>MTVNAPAPPSFVNRSTNSLPQHDTVSELQPPPTAHVSARRGSYICLPDDPIGGMPRSRTFSNLPLPTRGKKAHPIAASKSHARLPSAALPSSRLPSPQMSNRKHSHSRLFSVDAKPPAVRNRMKRSDTEPLLGVNDHQSSLLPRSTAFKENISLSPIKPLPALDISSYRQRYPSPVPRLPYSGRPREISVNHQQPSVSTNASSSPPMPHDSGSLKLAPAHEHKSSPIHSNISDRRIAPLAPVQRYNSQPVLTSNNNITSRRDSQHGEIKQTRLMSARPPPTPPLAKAPLRSSQSRNLTGISAPGKSSGQSSKLEQPSFLSRSTGRRAKAVPPSPAKPSKSSLQIRNAEPPAYWSGRLSSLLDRYRNEELAGYTTQGPMSTPKAQTDKMHTPEASTARIHRAFDHLSSLCVSQEAKESLARFQCQYAEVMKLPELRKVVPIVLGSSSSLGRETEVVDEEAALGMGEMRKISFMDRLLGRQKRRSLVMV</sequence>
<feature type="compositionally biased region" description="Polar residues" evidence="1">
    <location>
        <begin position="291"/>
        <end position="322"/>
    </location>
</feature>
<feature type="compositionally biased region" description="Basic and acidic residues" evidence="1">
    <location>
        <begin position="259"/>
        <end position="270"/>
    </location>
</feature>
<proteinExistence type="predicted"/>
<name>A0AAV9PDS3_9PEZI</name>
<feature type="region of interest" description="Disordered" evidence="1">
    <location>
        <begin position="176"/>
        <end position="347"/>
    </location>
</feature>
<accession>A0AAV9PDS3</accession>